<dbReference type="PATRIC" id="fig|33935.3.peg.2629"/>
<gene>
    <name evidence="1" type="ORF">ADM90_19055</name>
</gene>
<evidence type="ECO:0000313" key="2">
    <source>
        <dbReference type="Proteomes" id="UP000037977"/>
    </source>
</evidence>
<evidence type="ECO:0000313" key="1">
    <source>
        <dbReference type="EMBL" id="KOY81243.1"/>
    </source>
</evidence>
<sequence length="138" mass="16509">MEVKELLTQIQQQYNAWKLERDQEEIVTDISDVQQFLAAYMYDYVIEFVKDVKNLQSFTVGIYELEKQFSLGVSLSRYKSIFEYLDLLEEPFRTGRLSALMSEMEREFNIPMLNNEQFNRENIGVMELYWSISSDRDL</sequence>
<keyword evidence="2" id="KW-1185">Reference proteome</keyword>
<reference evidence="1 2" key="1">
    <citation type="submission" date="2015-07" db="EMBL/GenBank/DDBJ databases">
        <title>Genome sequencing project for genomic taxonomy and phylogenomics of Bacillus-like bacteria.</title>
        <authorList>
            <person name="Liu B."/>
            <person name="Wang J."/>
            <person name="Zhu Y."/>
            <person name="Liu G."/>
            <person name="Chen Q."/>
            <person name="Chen Z."/>
            <person name="Che J."/>
            <person name="Ge C."/>
            <person name="Shi H."/>
            <person name="Pan Z."/>
            <person name="Liu X."/>
        </authorList>
    </citation>
    <scope>NUCLEOTIDE SEQUENCE [LARGE SCALE GENOMIC DNA]</scope>
    <source>
        <strain evidence="1 2">DSM 54</strain>
    </source>
</reference>
<dbReference type="EMBL" id="LGCI01000010">
    <property type="protein sequence ID" value="KOY81243.1"/>
    <property type="molecule type" value="Genomic_DNA"/>
</dbReference>
<dbReference type="Proteomes" id="UP000037977">
    <property type="component" value="Unassembled WGS sequence"/>
</dbReference>
<dbReference type="AlphaFoldDB" id="A0A0M9DIF1"/>
<organism evidence="1 2">
    <name type="scientific">Lysinibacillus macroides</name>
    <dbReference type="NCBI Taxonomy" id="33935"/>
    <lineage>
        <taxon>Bacteria</taxon>
        <taxon>Bacillati</taxon>
        <taxon>Bacillota</taxon>
        <taxon>Bacilli</taxon>
        <taxon>Bacillales</taxon>
        <taxon>Bacillaceae</taxon>
        <taxon>Lysinibacillus</taxon>
    </lineage>
</organism>
<dbReference type="STRING" id="33935.ADM90_19055"/>
<name>A0A0M9DIF1_9BACI</name>
<protein>
    <submittedName>
        <fullName evidence="1">Uncharacterized protein</fullName>
    </submittedName>
</protein>
<dbReference type="OrthoDB" id="2903742at2"/>
<comment type="caution">
    <text evidence="1">The sequence shown here is derived from an EMBL/GenBank/DDBJ whole genome shotgun (WGS) entry which is preliminary data.</text>
</comment>
<dbReference type="RefSeq" id="WP_053996483.1">
    <property type="nucleotide sequence ID" value="NZ_CP065643.1"/>
</dbReference>
<proteinExistence type="predicted"/>
<accession>A0A0M9DIF1</accession>